<accession>A0A151QRD3</accession>
<dbReference type="Proteomes" id="UP000075243">
    <property type="component" value="Unassembled WGS sequence"/>
</dbReference>
<protein>
    <recommendedName>
        <fullName evidence="4">Endonuclease/exonuclease/phosphatase domain-containing protein</fullName>
    </recommendedName>
</protein>
<evidence type="ECO:0000313" key="1">
    <source>
        <dbReference type="EMBL" id="KYP32873.1"/>
    </source>
</evidence>
<evidence type="ECO:0000313" key="2">
    <source>
        <dbReference type="EMBL" id="KYP32876.1"/>
    </source>
</evidence>
<dbReference type="Gramene" id="C.cajan_44014.t">
    <property type="protein sequence ID" value="C.cajan_44014.t.cds1"/>
    <property type="gene ID" value="C.cajan_44014"/>
</dbReference>
<feature type="non-terminal residue" evidence="1">
    <location>
        <position position="1"/>
    </location>
</feature>
<dbReference type="Gramene" id="C.cajan_44011.t">
    <property type="protein sequence ID" value="C.cajan_44011.t.cds1"/>
    <property type="gene ID" value="C.cajan_44011"/>
</dbReference>
<dbReference type="AlphaFoldDB" id="A0A151QRD3"/>
<dbReference type="PANTHER" id="PTHR33710:SF71">
    <property type="entry name" value="ENDONUCLEASE_EXONUCLEASE_PHOSPHATASE DOMAIN-CONTAINING PROTEIN"/>
    <property type="match status" value="1"/>
</dbReference>
<keyword evidence="3" id="KW-1185">Reference proteome</keyword>
<dbReference type="SUPFAM" id="SSF56219">
    <property type="entry name" value="DNase I-like"/>
    <property type="match status" value="1"/>
</dbReference>
<sequence>KQVFVAMSYTSSDYRKRRNLWSELMSVQTHNPRAWVCLGYFNEISNHGEYRGLGHRYLASMNNFVSFKDSCQLLDITCTSSPYTWTINRSGSARTDKWLDRFMCNDLFISLWQQVSRLVLHRIRSDHRQIMLSAINLGGIHASSFKFLSMWLKL</sequence>
<evidence type="ECO:0008006" key="4">
    <source>
        <dbReference type="Google" id="ProtNLM"/>
    </source>
</evidence>
<organism evidence="1 3">
    <name type="scientific">Cajanus cajan</name>
    <name type="common">Pigeon pea</name>
    <name type="synonym">Cajanus indicus</name>
    <dbReference type="NCBI Taxonomy" id="3821"/>
    <lineage>
        <taxon>Eukaryota</taxon>
        <taxon>Viridiplantae</taxon>
        <taxon>Streptophyta</taxon>
        <taxon>Embryophyta</taxon>
        <taxon>Tracheophyta</taxon>
        <taxon>Spermatophyta</taxon>
        <taxon>Magnoliopsida</taxon>
        <taxon>eudicotyledons</taxon>
        <taxon>Gunneridae</taxon>
        <taxon>Pentapetalae</taxon>
        <taxon>rosids</taxon>
        <taxon>fabids</taxon>
        <taxon>Fabales</taxon>
        <taxon>Fabaceae</taxon>
        <taxon>Papilionoideae</taxon>
        <taxon>50 kb inversion clade</taxon>
        <taxon>NPAAA clade</taxon>
        <taxon>indigoferoid/millettioid clade</taxon>
        <taxon>Phaseoleae</taxon>
        <taxon>Cajanus</taxon>
    </lineage>
</organism>
<name>A0A151QRD3_CAJCA</name>
<dbReference type="InterPro" id="IPR036691">
    <property type="entry name" value="Endo/exonu/phosph_ase_sf"/>
</dbReference>
<gene>
    <name evidence="1" type="ORF">KK1_046332</name>
    <name evidence="2" type="ORF">KK1_046335</name>
</gene>
<dbReference type="Gene3D" id="3.60.10.10">
    <property type="entry name" value="Endonuclease/exonuclease/phosphatase"/>
    <property type="match status" value="1"/>
</dbReference>
<proteinExistence type="predicted"/>
<evidence type="ECO:0000313" key="3">
    <source>
        <dbReference type="Proteomes" id="UP000075243"/>
    </source>
</evidence>
<dbReference type="PANTHER" id="PTHR33710">
    <property type="entry name" value="BNAC02G09200D PROTEIN"/>
    <property type="match status" value="1"/>
</dbReference>
<dbReference type="EMBL" id="KQ485079">
    <property type="protein sequence ID" value="KYP32876.1"/>
    <property type="molecule type" value="Genomic_DNA"/>
</dbReference>
<dbReference type="EMBL" id="KQ485079">
    <property type="protein sequence ID" value="KYP32873.1"/>
    <property type="molecule type" value="Genomic_DNA"/>
</dbReference>
<reference evidence="1 3" key="1">
    <citation type="journal article" date="2012" name="Nat. Biotechnol.">
        <title>Draft genome sequence of pigeonpea (Cajanus cajan), an orphan legume crop of resource-poor farmers.</title>
        <authorList>
            <person name="Varshney R.K."/>
            <person name="Chen W."/>
            <person name="Li Y."/>
            <person name="Bharti A.K."/>
            <person name="Saxena R.K."/>
            <person name="Schlueter J.A."/>
            <person name="Donoghue M.T."/>
            <person name="Azam S."/>
            <person name="Fan G."/>
            <person name="Whaley A.M."/>
            <person name="Farmer A.D."/>
            <person name="Sheridan J."/>
            <person name="Iwata A."/>
            <person name="Tuteja R."/>
            <person name="Penmetsa R.V."/>
            <person name="Wu W."/>
            <person name="Upadhyaya H.D."/>
            <person name="Yang S.P."/>
            <person name="Shah T."/>
            <person name="Saxena K.B."/>
            <person name="Michael T."/>
            <person name="McCombie W.R."/>
            <person name="Yang B."/>
            <person name="Zhang G."/>
            <person name="Yang H."/>
            <person name="Wang J."/>
            <person name="Spillane C."/>
            <person name="Cook D.R."/>
            <person name="May G.D."/>
            <person name="Xu X."/>
            <person name="Jackson S.A."/>
        </authorList>
    </citation>
    <scope>NUCLEOTIDE SEQUENCE [LARGE SCALE GENOMIC DNA]</scope>
    <source>
        <strain evidence="3">cv. Asha</strain>
    </source>
</reference>